<comment type="caution">
    <text evidence="2">The sequence shown here is derived from an EMBL/GenBank/DDBJ whole genome shotgun (WGS) entry which is preliminary data.</text>
</comment>
<organism evidence="2 3">
    <name type="scientific">Microvirga aerophila</name>
    <dbReference type="NCBI Taxonomy" id="670291"/>
    <lineage>
        <taxon>Bacteria</taxon>
        <taxon>Pseudomonadati</taxon>
        <taxon>Pseudomonadota</taxon>
        <taxon>Alphaproteobacteria</taxon>
        <taxon>Hyphomicrobiales</taxon>
        <taxon>Methylobacteriaceae</taxon>
        <taxon>Microvirga</taxon>
    </lineage>
</organism>
<accession>A0A512BMC9</accession>
<keyword evidence="1" id="KW-1133">Transmembrane helix</keyword>
<feature type="transmembrane region" description="Helical" evidence="1">
    <location>
        <begin position="7"/>
        <end position="27"/>
    </location>
</feature>
<gene>
    <name evidence="2" type="ORF">MAE02_08100</name>
</gene>
<evidence type="ECO:0000256" key="1">
    <source>
        <dbReference type="SAM" id="Phobius"/>
    </source>
</evidence>
<dbReference type="RefSeq" id="WP_114185278.1">
    <property type="nucleotide sequence ID" value="NZ_BJYU01000006.1"/>
</dbReference>
<proteinExistence type="predicted"/>
<evidence type="ECO:0000313" key="2">
    <source>
        <dbReference type="EMBL" id="GEO13114.1"/>
    </source>
</evidence>
<sequence>MAISRSRAIYFAIMLVAGIVIGLAAAQQPAWREAVITPAAWPFLVSLVVDIAIGQAAAQGKAEPLTMGDRFVGVIGAGLIVTAILAFST</sequence>
<dbReference type="AlphaFoldDB" id="A0A512BMC9"/>
<dbReference type="OrthoDB" id="8019657at2"/>
<dbReference type="Proteomes" id="UP000321085">
    <property type="component" value="Unassembled WGS sequence"/>
</dbReference>
<feature type="transmembrane region" description="Helical" evidence="1">
    <location>
        <begin position="70"/>
        <end position="88"/>
    </location>
</feature>
<feature type="transmembrane region" description="Helical" evidence="1">
    <location>
        <begin position="39"/>
        <end position="58"/>
    </location>
</feature>
<keyword evidence="1" id="KW-0472">Membrane</keyword>
<protein>
    <submittedName>
        <fullName evidence="2">Uncharacterized protein</fullName>
    </submittedName>
</protein>
<reference evidence="2 3" key="1">
    <citation type="submission" date="2019-07" db="EMBL/GenBank/DDBJ databases">
        <title>Whole genome shotgun sequence of Microvirga aerophila NBRC 106136.</title>
        <authorList>
            <person name="Hosoyama A."/>
            <person name="Uohara A."/>
            <person name="Ohji S."/>
            <person name="Ichikawa N."/>
        </authorList>
    </citation>
    <scope>NUCLEOTIDE SEQUENCE [LARGE SCALE GENOMIC DNA]</scope>
    <source>
        <strain evidence="2 3">NBRC 106136</strain>
    </source>
</reference>
<name>A0A512BMC9_9HYPH</name>
<keyword evidence="3" id="KW-1185">Reference proteome</keyword>
<dbReference type="EMBL" id="BJYU01000006">
    <property type="protein sequence ID" value="GEO13114.1"/>
    <property type="molecule type" value="Genomic_DNA"/>
</dbReference>
<evidence type="ECO:0000313" key="3">
    <source>
        <dbReference type="Proteomes" id="UP000321085"/>
    </source>
</evidence>
<keyword evidence="1" id="KW-0812">Transmembrane</keyword>